<protein>
    <submittedName>
        <fullName evidence="2">Uncharacterized protein</fullName>
    </submittedName>
</protein>
<organism evidence="2 3">
    <name type="scientific">Deinandra increscens subsp. villosa</name>
    <dbReference type="NCBI Taxonomy" id="3103831"/>
    <lineage>
        <taxon>Eukaryota</taxon>
        <taxon>Viridiplantae</taxon>
        <taxon>Streptophyta</taxon>
        <taxon>Embryophyta</taxon>
        <taxon>Tracheophyta</taxon>
        <taxon>Spermatophyta</taxon>
        <taxon>Magnoliopsida</taxon>
        <taxon>eudicotyledons</taxon>
        <taxon>Gunneridae</taxon>
        <taxon>Pentapetalae</taxon>
        <taxon>asterids</taxon>
        <taxon>campanulids</taxon>
        <taxon>Asterales</taxon>
        <taxon>Asteraceae</taxon>
        <taxon>Asteroideae</taxon>
        <taxon>Heliantheae alliance</taxon>
        <taxon>Madieae</taxon>
        <taxon>Madiinae</taxon>
        <taxon>Deinandra</taxon>
    </lineage>
</organism>
<dbReference type="AlphaFoldDB" id="A0AAP0GKL0"/>
<reference evidence="2 3" key="1">
    <citation type="submission" date="2024-04" db="EMBL/GenBank/DDBJ databases">
        <title>The reference genome of an endangered Asteraceae, Deinandra increscens subsp. villosa, native to the Central Coast of California.</title>
        <authorList>
            <person name="Guilliams M."/>
            <person name="Hasenstab-Lehman K."/>
            <person name="Meyer R."/>
            <person name="Mcevoy S."/>
        </authorList>
    </citation>
    <scope>NUCLEOTIDE SEQUENCE [LARGE SCALE GENOMIC DNA]</scope>
    <source>
        <tissue evidence="2">Leaf</tissue>
    </source>
</reference>
<feature type="region of interest" description="Disordered" evidence="1">
    <location>
        <begin position="30"/>
        <end position="181"/>
    </location>
</feature>
<evidence type="ECO:0000313" key="3">
    <source>
        <dbReference type="Proteomes" id="UP001408789"/>
    </source>
</evidence>
<dbReference type="PANTHER" id="PTHR33130">
    <property type="entry name" value="PUTATIVE (DUF1639)-RELATED"/>
    <property type="match status" value="1"/>
</dbReference>
<evidence type="ECO:0000313" key="2">
    <source>
        <dbReference type="EMBL" id="KAK9051584.1"/>
    </source>
</evidence>
<proteinExistence type="predicted"/>
<dbReference type="Proteomes" id="UP001408789">
    <property type="component" value="Unassembled WGS sequence"/>
</dbReference>
<sequence>MASPAPEKLQPLHNFLLTHLNWKNNRSGRSRLAGEAVSSSNSWLEPPPPLLRSHTHAPSSPHRRHTSPINASWRPSPPGKQSIVHDTEFGAIGRPTKSKISESSTKSVDYNNKRKRSNEISFRFGENSAADEGNHASTTDDSVPPKAADDESSPKTWNLRPRRLPVNHKQSTGGFQFPTIGTSSRLDENKTYCDINSNKLLSELNNNNYTFYNSHTRATELPRISIALSRGEIEEDVSFLTGSKPSKRPKKRPRAIQKQLDNLFPGLWLDSITVDSYKVSETPLKG</sequence>
<dbReference type="EMBL" id="JBCNJP010000027">
    <property type="protein sequence ID" value="KAK9051584.1"/>
    <property type="molecule type" value="Genomic_DNA"/>
</dbReference>
<dbReference type="PANTHER" id="PTHR33130:SF83">
    <property type="entry name" value="DUF1639 FAMILY PROTEIN"/>
    <property type="match status" value="1"/>
</dbReference>
<comment type="caution">
    <text evidence="2">The sequence shown here is derived from an EMBL/GenBank/DDBJ whole genome shotgun (WGS) entry which is preliminary data.</text>
</comment>
<gene>
    <name evidence="2" type="ORF">SSX86_028211</name>
</gene>
<dbReference type="InterPro" id="IPR012438">
    <property type="entry name" value="DUF1639"/>
</dbReference>
<name>A0AAP0GKL0_9ASTR</name>
<accession>A0AAP0GKL0</accession>
<keyword evidence="3" id="KW-1185">Reference proteome</keyword>
<evidence type="ECO:0000256" key="1">
    <source>
        <dbReference type="SAM" id="MobiDB-lite"/>
    </source>
</evidence>
<dbReference type="Pfam" id="PF07797">
    <property type="entry name" value="DUF1639"/>
    <property type="match status" value="1"/>
</dbReference>
<feature type="compositionally biased region" description="Polar residues" evidence="1">
    <location>
        <begin position="168"/>
        <end position="181"/>
    </location>
</feature>